<dbReference type="Proteomes" id="UP001549291">
    <property type="component" value="Unassembled WGS sequence"/>
</dbReference>
<name>A0ABV2RR22_BRAJP</name>
<dbReference type="EMBL" id="JBEPTQ010000002">
    <property type="protein sequence ID" value="MET4719396.1"/>
    <property type="molecule type" value="Genomic_DNA"/>
</dbReference>
<proteinExistence type="predicted"/>
<keyword evidence="3" id="KW-1185">Reference proteome</keyword>
<gene>
    <name evidence="2" type="ORF">ABIF63_003502</name>
</gene>
<comment type="caution">
    <text evidence="2">The sequence shown here is derived from an EMBL/GenBank/DDBJ whole genome shotgun (WGS) entry which is preliminary data.</text>
</comment>
<sequence>MPVTANTALCSGKLWTLVPIPQNLPDVGSCQAASEKMWTEFEDLTAEIAVISLFLRHPQIFVNFHDPASPQKVLVMPERQERQSQRLKKSALISPLD</sequence>
<reference evidence="2 3" key="1">
    <citation type="submission" date="2024-06" db="EMBL/GenBank/DDBJ databases">
        <title>Genomic Encyclopedia of Type Strains, Phase V (KMG-V): Genome sequencing to study the core and pangenomes of soil and plant-associated prokaryotes.</title>
        <authorList>
            <person name="Whitman W."/>
        </authorList>
    </citation>
    <scope>NUCLEOTIDE SEQUENCE [LARGE SCALE GENOMIC DNA]</scope>
    <source>
        <strain evidence="2 3">USDA 160</strain>
    </source>
</reference>
<accession>A0ABV2RR22</accession>
<protein>
    <submittedName>
        <fullName evidence="2">Uncharacterized protein</fullName>
    </submittedName>
</protein>
<evidence type="ECO:0000313" key="3">
    <source>
        <dbReference type="Proteomes" id="UP001549291"/>
    </source>
</evidence>
<evidence type="ECO:0000256" key="1">
    <source>
        <dbReference type="SAM" id="MobiDB-lite"/>
    </source>
</evidence>
<evidence type="ECO:0000313" key="2">
    <source>
        <dbReference type="EMBL" id="MET4719396.1"/>
    </source>
</evidence>
<dbReference type="RefSeq" id="WP_157789289.1">
    <property type="nucleotide sequence ID" value="NZ_CP066351.1"/>
</dbReference>
<organism evidence="2 3">
    <name type="scientific">Bradyrhizobium japonicum</name>
    <dbReference type="NCBI Taxonomy" id="375"/>
    <lineage>
        <taxon>Bacteria</taxon>
        <taxon>Pseudomonadati</taxon>
        <taxon>Pseudomonadota</taxon>
        <taxon>Alphaproteobacteria</taxon>
        <taxon>Hyphomicrobiales</taxon>
        <taxon>Nitrobacteraceae</taxon>
        <taxon>Bradyrhizobium</taxon>
    </lineage>
</organism>
<feature type="region of interest" description="Disordered" evidence="1">
    <location>
        <begin position="77"/>
        <end position="97"/>
    </location>
</feature>